<dbReference type="GO" id="GO:0016706">
    <property type="term" value="F:2-oxoglutarate-dependent dioxygenase activity"/>
    <property type="evidence" value="ECO:0007669"/>
    <property type="project" value="UniProtKB-ARBA"/>
</dbReference>
<proteinExistence type="predicted"/>
<reference evidence="1" key="1">
    <citation type="submission" date="2019-09" db="EMBL/GenBank/DDBJ databases">
        <title>Characterisation of the sponge microbiome using genome-centric metagenomics.</title>
        <authorList>
            <person name="Engelberts J.P."/>
            <person name="Robbins S.J."/>
            <person name="De Goeij J.M."/>
            <person name="Aranda M."/>
            <person name="Bell S.C."/>
            <person name="Webster N.S."/>
        </authorList>
    </citation>
    <scope>NUCLEOTIDE SEQUENCE</scope>
    <source>
        <strain evidence="1">SB0675_bin_29</strain>
    </source>
</reference>
<dbReference type="AlphaFoldDB" id="A0A6B1G6Y9"/>
<name>A0A6B1G6Y9_9CHLR</name>
<organism evidence="1">
    <name type="scientific">Caldilineaceae bacterium SB0675_bin_29</name>
    <dbReference type="NCBI Taxonomy" id="2605266"/>
    <lineage>
        <taxon>Bacteria</taxon>
        <taxon>Bacillati</taxon>
        <taxon>Chloroflexota</taxon>
        <taxon>Caldilineae</taxon>
        <taxon>Caldilineales</taxon>
        <taxon>Caldilineaceae</taxon>
    </lineage>
</organism>
<comment type="caution">
    <text evidence="1">The sequence shown here is derived from an EMBL/GenBank/DDBJ whole genome shotgun (WGS) entry which is preliminary data.</text>
</comment>
<dbReference type="PANTHER" id="PTHR20883:SF48">
    <property type="entry name" value="ECTOINE DIOXYGENASE"/>
    <property type="match status" value="1"/>
</dbReference>
<dbReference type="InterPro" id="IPR008775">
    <property type="entry name" value="Phytyl_CoA_dOase-like"/>
</dbReference>
<dbReference type="PANTHER" id="PTHR20883">
    <property type="entry name" value="PHYTANOYL-COA DIOXYGENASE DOMAIN CONTAINING 1"/>
    <property type="match status" value="1"/>
</dbReference>
<gene>
    <name evidence="1" type="ORF">F4148_15615</name>
</gene>
<keyword evidence="1" id="KW-0223">Dioxygenase</keyword>
<keyword evidence="1" id="KW-0560">Oxidoreductase</keyword>
<dbReference type="GO" id="GO:0005506">
    <property type="term" value="F:iron ion binding"/>
    <property type="evidence" value="ECO:0007669"/>
    <property type="project" value="UniProtKB-ARBA"/>
</dbReference>
<sequence length="321" mass="36611">MNRGGLQNISWTPKWVMPARRRCGQGSLTGLSRTASRHWQRPDRRSAITRRCEPILIKNVMIDTGALLVDKGSNEQHDVSKIIAELDERGFCVIPGVITTEKADEARTVLEGLLAEEATEGTWRARTQRVARIAVKDPIFVELMTHPLIVSIWREYLDEDMICSTWTSNTAYPGFNRYGWHPDFPFQFVNQPWPTDNVSGQTMWLLDDLTEENGGTGILPYSHLKGHRPPEEIRHEWIEEAEILTGQRGSVMVMNGKTWHSSRPNVTDKARSVLLGMYCRPFYLTQEDMRAQLADLENPSELVQQLMGANQHQPGVVSNRY</sequence>
<dbReference type="Gene3D" id="2.60.120.620">
    <property type="entry name" value="q2cbj1_9rhob like domain"/>
    <property type="match status" value="1"/>
</dbReference>
<dbReference type="Pfam" id="PF05721">
    <property type="entry name" value="PhyH"/>
    <property type="match status" value="1"/>
</dbReference>
<dbReference type="SUPFAM" id="SSF51197">
    <property type="entry name" value="Clavaminate synthase-like"/>
    <property type="match status" value="1"/>
</dbReference>
<protein>
    <submittedName>
        <fullName evidence="1">Phytanoyl-CoA dioxygenase family protein</fullName>
    </submittedName>
</protein>
<dbReference type="EMBL" id="VYDA01000549">
    <property type="protein sequence ID" value="MYH63116.1"/>
    <property type="molecule type" value="Genomic_DNA"/>
</dbReference>
<evidence type="ECO:0000313" key="1">
    <source>
        <dbReference type="EMBL" id="MYH63116.1"/>
    </source>
</evidence>
<accession>A0A6B1G6Y9</accession>